<dbReference type="CDD" id="cd00429">
    <property type="entry name" value="RPE"/>
    <property type="match status" value="1"/>
</dbReference>
<sequence>MVKVGPSILNADFAHLAEEIGKVKNADFIHVDVMDGHYVPNLSMGVPVVKALRKVTDLPIEVHLMVSNPDRFIKPFAEAGANGAIFHVETVANPLQTIKLMQVNDLVKGISANARVDIEKLFPFLADVDLAQVMTVEAGFGGQAFNVNAVYKIQQLARYLKEKKIACDVEVDGGIDLETGLRCLKAGANVLVAGTTVFASANPAEAVEQLKALKP</sequence>
<feature type="binding site" evidence="10 13">
    <location>
        <position position="63"/>
    </location>
    <ligand>
        <name>a divalent metal cation</name>
        <dbReference type="ChEBI" id="CHEBI:60240"/>
    </ligand>
</feature>
<organism evidence="15 16">
    <name type="scientific">Candidatus Iainarchaeum sp</name>
    <dbReference type="NCBI Taxonomy" id="3101447"/>
    <lineage>
        <taxon>Archaea</taxon>
        <taxon>Candidatus Iainarchaeota</taxon>
        <taxon>Candidatus Iainarchaeia</taxon>
        <taxon>Candidatus Iainarchaeales</taxon>
        <taxon>Candidatus Iainarchaeaceae</taxon>
        <taxon>Candidatus Iainarchaeum</taxon>
    </lineage>
</organism>
<dbReference type="AlphaFoldDB" id="A0A8T4LJV9"/>
<feature type="binding site" evidence="10 13">
    <location>
        <position position="32"/>
    </location>
    <ligand>
        <name>a divalent metal cation</name>
        <dbReference type="ChEBI" id="CHEBI:60240"/>
    </ligand>
</feature>
<evidence type="ECO:0000256" key="2">
    <source>
        <dbReference type="ARBA" id="ARBA00001936"/>
    </source>
</evidence>
<dbReference type="NCBIfam" id="TIGR01163">
    <property type="entry name" value="rpe"/>
    <property type="match status" value="1"/>
</dbReference>
<dbReference type="GO" id="GO:0004750">
    <property type="term" value="F:D-ribulose-phosphate 3-epimerase activity"/>
    <property type="evidence" value="ECO:0007669"/>
    <property type="project" value="UniProtKB-UniRule"/>
</dbReference>
<dbReference type="SUPFAM" id="SSF51366">
    <property type="entry name" value="Ribulose-phoshate binding barrel"/>
    <property type="match status" value="1"/>
</dbReference>
<dbReference type="Proteomes" id="UP000678237">
    <property type="component" value="Unassembled WGS sequence"/>
</dbReference>
<keyword evidence="13" id="KW-0170">Cobalt</keyword>
<feature type="binding site" evidence="14">
    <location>
        <position position="174"/>
    </location>
    <ligand>
        <name>substrate</name>
    </ligand>
</feature>
<dbReference type="GO" id="GO:0046872">
    <property type="term" value="F:metal ion binding"/>
    <property type="evidence" value="ECO:0007669"/>
    <property type="project" value="UniProtKB-UniRule"/>
</dbReference>
<keyword evidence="13" id="KW-0464">Manganese</keyword>
<evidence type="ECO:0000313" key="16">
    <source>
        <dbReference type="Proteomes" id="UP000678237"/>
    </source>
</evidence>
<dbReference type="GO" id="GO:0019323">
    <property type="term" value="P:pentose catabolic process"/>
    <property type="evidence" value="ECO:0007669"/>
    <property type="project" value="UniProtKB-UniRule"/>
</dbReference>
<comment type="pathway">
    <text evidence="10">Carbohydrate degradation.</text>
</comment>
<keyword evidence="10 11" id="KW-0119">Carbohydrate metabolism</keyword>
<protein>
    <recommendedName>
        <fullName evidence="7 10">Ribulose-phosphate 3-epimerase</fullName>
        <ecNumber evidence="7 10">5.1.3.1</ecNumber>
    </recommendedName>
</protein>
<evidence type="ECO:0000256" key="5">
    <source>
        <dbReference type="ARBA" id="ARBA00001954"/>
    </source>
</evidence>
<feature type="binding site" evidence="10 14">
    <location>
        <position position="7"/>
    </location>
    <ligand>
        <name>substrate</name>
    </ligand>
</feature>
<feature type="active site" description="Proton acceptor" evidence="10 12">
    <location>
        <position position="32"/>
    </location>
</feature>
<evidence type="ECO:0000256" key="4">
    <source>
        <dbReference type="ARBA" id="ARBA00001947"/>
    </source>
</evidence>
<dbReference type="EMBL" id="JAGVWE010000005">
    <property type="protein sequence ID" value="MBS3063495.1"/>
    <property type="molecule type" value="Genomic_DNA"/>
</dbReference>
<dbReference type="Gene3D" id="3.20.20.70">
    <property type="entry name" value="Aldolase class I"/>
    <property type="match status" value="1"/>
</dbReference>
<dbReference type="NCBIfam" id="NF004076">
    <property type="entry name" value="PRK05581.1-4"/>
    <property type="match status" value="1"/>
</dbReference>
<dbReference type="InterPro" id="IPR013785">
    <property type="entry name" value="Aldolase_TIM"/>
</dbReference>
<comment type="caution">
    <text evidence="10">Lacks conserved residue(s) required for the propagation of feature annotation.</text>
</comment>
<proteinExistence type="inferred from homology"/>
<comment type="catalytic activity">
    <reaction evidence="1 10 11">
        <text>D-ribulose 5-phosphate = D-xylulose 5-phosphate</text>
        <dbReference type="Rhea" id="RHEA:13677"/>
        <dbReference type="ChEBI" id="CHEBI:57737"/>
        <dbReference type="ChEBI" id="CHEBI:58121"/>
        <dbReference type="EC" id="5.1.3.1"/>
    </reaction>
</comment>
<evidence type="ECO:0000256" key="11">
    <source>
        <dbReference type="PIRNR" id="PIRNR001461"/>
    </source>
</evidence>
<feature type="binding site" evidence="14">
    <location>
        <begin position="194"/>
        <end position="195"/>
    </location>
    <ligand>
        <name>substrate</name>
    </ligand>
</feature>
<dbReference type="GO" id="GO:0006098">
    <property type="term" value="P:pentose-phosphate shunt"/>
    <property type="evidence" value="ECO:0007669"/>
    <property type="project" value="UniProtKB-UniRule"/>
</dbReference>
<reference evidence="15" key="1">
    <citation type="submission" date="2021-03" db="EMBL/GenBank/DDBJ databases">
        <authorList>
            <person name="Jaffe A."/>
        </authorList>
    </citation>
    <scope>NUCLEOTIDE SEQUENCE</scope>
    <source>
        <strain evidence="15">RIFCSPLOWO2_01_FULL_58_19</strain>
    </source>
</reference>
<dbReference type="EC" id="5.1.3.1" evidence="7 10"/>
<dbReference type="InterPro" id="IPR026019">
    <property type="entry name" value="Ribul_P_3_epim"/>
</dbReference>
<keyword evidence="13" id="KW-0862">Zinc</keyword>
<feature type="binding site" evidence="10 13">
    <location>
        <position position="172"/>
    </location>
    <ligand>
        <name>a divalent metal cation</name>
        <dbReference type="ChEBI" id="CHEBI:60240"/>
    </ligand>
</feature>
<evidence type="ECO:0000256" key="12">
    <source>
        <dbReference type="PIRSR" id="PIRSR001461-1"/>
    </source>
</evidence>
<accession>A0A8T4LJV9</accession>
<feature type="binding site" evidence="10 13">
    <location>
        <position position="30"/>
    </location>
    <ligand>
        <name>a divalent metal cation</name>
        <dbReference type="ChEBI" id="CHEBI:60240"/>
    </ligand>
</feature>
<name>A0A8T4LJV9_9ARCH</name>
<evidence type="ECO:0000256" key="3">
    <source>
        <dbReference type="ARBA" id="ARBA00001941"/>
    </source>
</evidence>
<dbReference type="HAMAP" id="MF_02227">
    <property type="entry name" value="RPE"/>
    <property type="match status" value="1"/>
</dbReference>
<evidence type="ECO:0000256" key="6">
    <source>
        <dbReference type="ARBA" id="ARBA00009541"/>
    </source>
</evidence>
<keyword evidence="8 10" id="KW-0479">Metal-binding</keyword>
<feature type="binding site" evidence="10">
    <location>
        <begin position="172"/>
        <end position="174"/>
    </location>
    <ligand>
        <name>substrate</name>
    </ligand>
</feature>
<feature type="binding site" evidence="10 14">
    <location>
        <position position="63"/>
    </location>
    <ligand>
        <name>substrate</name>
    </ligand>
</feature>
<keyword evidence="9 10" id="KW-0413">Isomerase</keyword>
<dbReference type="PROSITE" id="PS01085">
    <property type="entry name" value="RIBUL_P_3_EPIMER_1"/>
    <property type="match status" value="1"/>
</dbReference>
<feature type="binding site" evidence="10 14">
    <location>
        <begin position="139"/>
        <end position="142"/>
    </location>
    <ligand>
        <name>substrate</name>
    </ligand>
</feature>
<evidence type="ECO:0000256" key="9">
    <source>
        <dbReference type="ARBA" id="ARBA00023235"/>
    </source>
</evidence>
<dbReference type="InterPro" id="IPR000056">
    <property type="entry name" value="Ribul_P_3_epim-like"/>
</dbReference>
<evidence type="ECO:0000256" key="14">
    <source>
        <dbReference type="PIRSR" id="PIRSR001461-3"/>
    </source>
</evidence>
<dbReference type="InterPro" id="IPR011060">
    <property type="entry name" value="RibuloseP-bd_barrel"/>
</dbReference>
<evidence type="ECO:0000256" key="1">
    <source>
        <dbReference type="ARBA" id="ARBA00001782"/>
    </source>
</evidence>
<evidence type="ECO:0000256" key="13">
    <source>
        <dbReference type="PIRSR" id="PIRSR001461-2"/>
    </source>
</evidence>
<dbReference type="Pfam" id="PF00834">
    <property type="entry name" value="Ribul_P_3_epim"/>
    <property type="match status" value="1"/>
</dbReference>
<feature type="active site" description="Proton donor" evidence="10 12">
    <location>
        <position position="172"/>
    </location>
</feature>
<dbReference type="GO" id="GO:0005737">
    <property type="term" value="C:cytoplasm"/>
    <property type="evidence" value="ECO:0007669"/>
    <property type="project" value="UniProtKB-ARBA"/>
</dbReference>
<evidence type="ECO:0000256" key="10">
    <source>
        <dbReference type="HAMAP-Rule" id="MF_02227"/>
    </source>
</evidence>
<evidence type="ECO:0000313" key="15">
    <source>
        <dbReference type="EMBL" id="MBS3063495.1"/>
    </source>
</evidence>
<comment type="cofactor">
    <cofactor evidence="10 13">
        <name>a divalent metal cation</name>
        <dbReference type="ChEBI" id="CHEBI:60240"/>
    </cofactor>
    <text evidence="10 13">Binds 1 divalent metal cation per subunit.</text>
</comment>
<comment type="cofactor">
    <cofactor evidence="5">
        <name>Fe(2+)</name>
        <dbReference type="ChEBI" id="CHEBI:29033"/>
    </cofactor>
</comment>
<evidence type="ECO:0000256" key="8">
    <source>
        <dbReference type="ARBA" id="ARBA00022723"/>
    </source>
</evidence>
<comment type="function">
    <text evidence="10">Catalyzes the reversible epimerization of D-ribulose 5-phosphate to D-xylulose 5-phosphate.</text>
</comment>
<gene>
    <name evidence="10 15" type="primary">rpe</name>
    <name evidence="15" type="ORF">J4203_06555</name>
</gene>
<comment type="caution">
    <text evidence="15">The sequence shown here is derived from an EMBL/GenBank/DDBJ whole genome shotgun (WGS) entry which is preliminary data.</text>
</comment>
<comment type="cofactor">
    <cofactor evidence="4">
        <name>Zn(2+)</name>
        <dbReference type="ChEBI" id="CHEBI:29105"/>
    </cofactor>
</comment>
<dbReference type="PANTHER" id="PTHR11749">
    <property type="entry name" value="RIBULOSE-5-PHOSPHATE-3-EPIMERASE"/>
    <property type="match status" value="1"/>
</dbReference>
<comment type="cofactor">
    <cofactor evidence="2">
        <name>Mn(2+)</name>
        <dbReference type="ChEBI" id="CHEBI:29035"/>
    </cofactor>
</comment>
<reference evidence="15" key="2">
    <citation type="submission" date="2021-05" db="EMBL/GenBank/DDBJ databases">
        <title>Protein family content uncovers lineage relationships and bacterial pathway maintenance mechanisms in DPANN archaea.</title>
        <authorList>
            <person name="Castelle C.J."/>
            <person name="Meheust R."/>
            <person name="Jaffe A.L."/>
            <person name="Seitz K."/>
            <person name="Gong X."/>
            <person name="Baker B.J."/>
            <person name="Banfield J.F."/>
        </authorList>
    </citation>
    <scope>NUCLEOTIDE SEQUENCE</scope>
    <source>
        <strain evidence="15">RIFCSPLOWO2_01_FULL_58_19</strain>
    </source>
</reference>
<dbReference type="PIRSF" id="PIRSF001461">
    <property type="entry name" value="RPE"/>
    <property type="match status" value="1"/>
</dbReference>
<comment type="similarity">
    <text evidence="6 10 11">Belongs to the ribulose-phosphate 3-epimerase family.</text>
</comment>
<dbReference type="FunFam" id="3.20.20.70:FF:000004">
    <property type="entry name" value="Ribulose-phosphate 3-epimerase"/>
    <property type="match status" value="1"/>
</dbReference>
<evidence type="ECO:0000256" key="7">
    <source>
        <dbReference type="ARBA" id="ARBA00013188"/>
    </source>
</evidence>
<comment type="cofactor">
    <cofactor evidence="3">
        <name>Co(2+)</name>
        <dbReference type="ChEBI" id="CHEBI:48828"/>
    </cofactor>
</comment>